<feature type="domain" description="Beta-lactamase class A catalytic" evidence="3">
    <location>
        <begin position="178"/>
        <end position="359"/>
    </location>
</feature>
<dbReference type="GO" id="GO:0008800">
    <property type="term" value="F:beta-lactamase activity"/>
    <property type="evidence" value="ECO:0007669"/>
    <property type="project" value="UniProtKB-EC"/>
</dbReference>
<evidence type="ECO:0000256" key="2">
    <source>
        <dbReference type="SAM" id="SignalP"/>
    </source>
</evidence>
<keyword evidence="2" id="KW-0732">Signal</keyword>
<dbReference type="InterPro" id="IPR000871">
    <property type="entry name" value="Beta-lactam_class-A"/>
</dbReference>
<reference evidence="4 5" key="1">
    <citation type="submission" date="2016-11" db="EMBL/GenBank/DDBJ databases">
        <title>Sphingorhabdus sp. LPB0140, isolated from marine environment.</title>
        <authorList>
            <person name="Kim E."/>
            <person name="Yi H."/>
        </authorList>
    </citation>
    <scope>NUCLEOTIDE SEQUENCE [LARGE SCALE GENOMIC DNA]</scope>
    <source>
        <strain evidence="4 5">LPB0140</strain>
    </source>
</reference>
<organism evidence="4 5">
    <name type="scientific">Sphingorhabdus lutea</name>
    <dbReference type="NCBI Taxonomy" id="1913578"/>
    <lineage>
        <taxon>Bacteria</taxon>
        <taxon>Pseudomonadati</taxon>
        <taxon>Pseudomonadota</taxon>
        <taxon>Alphaproteobacteria</taxon>
        <taxon>Sphingomonadales</taxon>
        <taxon>Sphingomonadaceae</taxon>
        <taxon>Sphingorhabdus</taxon>
    </lineage>
</organism>
<dbReference type="RefSeq" id="WP_072559200.1">
    <property type="nucleotide sequence ID" value="NZ_CP018154.1"/>
</dbReference>
<evidence type="ECO:0000313" key="5">
    <source>
        <dbReference type="Proteomes" id="UP000242561"/>
    </source>
</evidence>
<dbReference type="KEGG" id="sphl:LPB140_06860"/>
<dbReference type="InterPro" id="IPR012338">
    <property type="entry name" value="Beta-lactam/transpept-like"/>
</dbReference>
<dbReference type="PANTHER" id="PTHR35333">
    <property type="entry name" value="BETA-LACTAMASE"/>
    <property type="match status" value="1"/>
</dbReference>
<dbReference type="SUPFAM" id="SSF56601">
    <property type="entry name" value="beta-lactamase/transpeptidase-like"/>
    <property type="match status" value="1"/>
</dbReference>
<dbReference type="EMBL" id="CP018154">
    <property type="protein sequence ID" value="APG62549.1"/>
    <property type="molecule type" value="Genomic_DNA"/>
</dbReference>
<dbReference type="GO" id="GO:0030655">
    <property type="term" value="P:beta-lactam antibiotic catabolic process"/>
    <property type="evidence" value="ECO:0007669"/>
    <property type="project" value="InterPro"/>
</dbReference>
<dbReference type="Pfam" id="PF13354">
    <property type="entry name" value="Beta-lactamase2"/>
    <property type="match status" value="1"/>
</dbReference>
<keyword evidence="5" id="KW-1185">Reference proteome</keyword>
<name>A0A1L3JBS3_9SPHN</name>
<dbReference type="GO" id="GO:0046677">
    <property type="term" value="P:response to antibiotic"/>
    <property type="evidence" value="ECO:0007669"/>
    <property type="project" value="InterPro"/>
</dbReference>
<proteinExistence type="predicted"/>
<sequence length="449" mass="49534">MLNQSFKFAILGTLLSSAAFHPAAHAMSPQIDGAEIIAPQESGLELRAAQLSEVINGKVEAKDYFAQSFLNAISVAQIKILSEQLIAQYGAPQSSYIASKQNPQQALVNLEFENAIANVEMIIDPKNGDKIIGLLIKDVATKGDNIDKIKEDFSNLSGQYSYKVTLLDGHGDQYRDILSFNADDQFAIGSTFKLYILAELAAQVKEGKRKWSDIATINHPSFSSTATENWPKNAPVTLHTLASWMISLSDNGATDSLLHLLGREQVEKRVLKIGHSNPEIMLPFLSTVEAFGLKMSSNEKLRGEYLAANEMKQRQILNDNDDALTLDKFKAIEITGGPLFIDKIEWFASANDIVRLMEHLRLNGDDIVDDIMAINPGMSAGDSEKWQFVGYKGGSEPGVISQNYLLQSNSGKWFVVSGSWNDSEKEVEDSKFSALMFRLLNHVALLAEK</sequence>
<dbReference type="AlphaFoldDB" id="A0A1L3JBS3"/>
<evidence type="ECO:0000256" key="1">
    <source>
        <dbReference type="ARBA" id="ARBA00001526"/>
    </source>
</evidence>
<evidence type="ECO:0000313" key="4">
    <source>
        <dbReference type="EMBL" id="APG62549.1"/>
    </source>
</evidence>
<gene>
    <name evidence="4" type="ORF">LPB140_06860</name>
</gene>
<evidence type="ECO:0000259" key="3">
    <source>
        <dbReference type="Pfam" id="PF13354"/>
    </source>
</evidence>
<dbReference type="Proteomes" id="UP000242561">
    <property type="component" value="Chromosome"/>
</dbReference>
<protein>
    <recommendedName>
        <fullName evidence="3">Beta-lactamase class A catalytic domain-containing protein</fullName>
    </recommendedName>
</protein>
<dbReference type="InterPro" id="IPR045155">
    <property type="entry name" value="Beta-lactam_cat"/>
</dbReference>
<feature type="signal peptide" evidence="2">
    <location>
        <begin position="1"/>
        <end position="26"/>
    </location>
</feature>
<dbReference type="PANTHER" id="PTHR35333:SF5">
    <property type="entry name" value="CONSERVED LIPOPROTEIN LPQF-RELATED"/>
    <property type="match status" value="1"/>
</dbReference>
<feature type="chain" id="PRO_5013086234" description="Beta-lactamase class A catalytic domain-containing protein" evidence="2">
    <location>
        <begin position="27"/>
        <end position="449"/>
    </location>
</feature>
<comment type="catalytic activity">
    <reaction evidence="1">
        <text>a beta-lactam + H2O = a substituted beta-amino acid</text>
        <dbReference type="Rhea" id="RHEA:20401"/>
        <dbReference type="ChEBI" id="CHEBI:15377"/>
        <dbReference type="ChEBI" id="CHEBI:35627"/>
        <dbReference type="ChEBI" id="CHEBI:140347"/>
        <dbReference type="EC" id="3.5.2.6"/>
    </reaction>
</comment>
<dbReference type="STRING" id="1913578.LPB140_06860"/>
<dbReference type="Gene3D" id="3.40.710.10">
    <property type="entry name" value="DD-peptidase/beta-lactamase superfamily"/>
    <property type="match status" value="1"/>
</dbReference>
<accession>A0A1L3JBS3</accession>